<evidence type="ECO:0000313" key="3">
    <source>
        <dbReference type="EMBL" id="RKO37543.1"/>
    </source>
</evidence>
<sequence>MAEERGYGGELPGGGDSDNWLEGELGSQSIGISGAIGWAKYGPELAGASDFAGGIGGGFLTAGVELATGHDANDAMAKGFANAGITLAVGTLVTGAIAVAAPVAVAVGVGLAVSAALSFGYDWLYDHRKRRG</sequence>
<keyword evidence="2" id="KW-0472">Membrane</keyword>
<evidence type="ECO:0000256" key="2">
    <source>
        <dbReference type="SAM" id="Phobius"/>
    </source>
</evidence>
<comment type="caution">
    <text evidence="3">The sequence shown here is derived from an EMBL/GenBank/DDBJ whole genome shotgun (WGS) entry which is preliminary data.</text>
</comment>
<dbReference type="EMBL" id="RBVM01000001">
    <property type="protein sequence ID" value="RKO37543.1"/>
    <property type="molecule type" value="Genomic_DNA"/>
</dbReference>
<keyword evidence="2" id="KW-1133">Transmembrane helix</keyword>
<gene>
    <name evidence="3" type="ORF">D8K17_04165</name>
</gene>
<organism evidence="3">
    <name type="scientific">Lactococcus lactis subsp. lactis bv. diacetylactis</name>
    <dbReference type="NCBI Taxonomy" id="44688"/>
    <lineage>
        <taxon>Bacteria</taxon>
        <taxon>Bacillati</taxon>
        <taxon>Bacillota</taxon>
        <taxon>Bacilli</taxon>
        <taxon>Lactobacillales</taxon>
        <taxon>Streptococcaceae</taxon>
        <taxon>Lactococcus</taxon>
    </lineage>
</organism>
<name>A0A8B3FHW6_LACLL</name>
<reference evidence="3" key="1">
    <citation type="submission" date="2018-10" db="EMBL/GenBank/DDBJ databases">
        <title>Chromosomal inversion in Lactococcus lactis subsp. lactis bv. diacetylactis S50.</title>
        <authorList>
            <person name="Kojic M."/>
            <person name="Jovcic B."/>
        </authorList>
    </citation>
    <scope>NUCLEOTIDE SEQUENCE</scope>
    <source>
        <strain evidence="3">S50</strain>
    </source>
</reference>
<proteinExistence type="predicted"/>
<keyword evidence="2" id="KW-0812">Transmembrane</keyword>
<evidence type="ECO:0000256" key="1">
    <source>
        <dbReference type="SAM" id="MobiDB-lite"/>
    </source>
</evidence>
<protein>
    <submittedName>
        <fullName evidence="3">Uncharacterized protein</fullName>
    </submittedName>
</protein>
<feature type="region of interest" description="Disordered" evidence="1">
    <location>
        <begin position="1"/>
        <end position="20"/>
    </location>
</feature>
<feature type="transmembrane region" description="Helical" evidence="2">
    <location>
        <begin position="105"/>
        <end position="124"/>
    </location>
</feature>
<dbReference type="AlphaFoldDB" id="A0A8B3FHW6"/>
<accession>A0A8B3FHW6</accession>
<feature type="transmembrane region" description="Helical" evidence="2">
    <location>
        <begin position="80"/>
        <end position="99"/>
    </location>
</feature>